<organism evidence="1 2">
    <name type="scientific">Funneliformis geosporum</name>
    <dbReference type="NCBI Taxonomy" id="1117311"/>
    <lineage>
        <taxon>Eukaryota</taxon>
        <taxon>Fungi</taxon>
        <taxon>Fungi incertae sedis</taxon>
        <taxon>Mucoromycota</taxon>
        <taxon>Glomeromycotina</taxon>
        <taxon>Glomeromycetes</taxon>
        <taxon>Glomerales</taxon>
        <taxon>Glomeraceae</taxon>
        <taxon>Funneliformis</taxon>
    </lineage>
</organism>
<reference evidence="1" key="1">
    <citation type="submission" date="2022-08" db="EMBL/GenBank/DDBJ databases">
        <authorList>
            <person name="Kallberg Y."/>
            <person name="Tangrot J."/>
            <person name="Rosling A."/>
        </authorList>
    </citation>
    <scope>NUCLEOTIDE SEQUENCE</scope>
    <source>
        <strain evidence="1">Wild A</strain>
    </source>
</reference>
<accession>A0A9W4SJC4</accession>
<evidence type="ECO:0000313" key="1">
    <source>
        <dbReference type="EMBL" id="CAI2171194.1"/>
    </source>
</evidence>
<gene>
    <name evidence="1" type="ORF">FWILDA_LOCUS4959</name>
</gene>
<dbReference type="Proteomes" id="UP001153678">
    <property type="component" value="Unassembled WGS sequence"/>
</dbReference>
<keyword evidence="2" id="KW-1185">Reference proteome</keyword>
<dbReference type="AlphaFoldDB" id="A0A9W4SJC4"/>
<dbReference type="EMBL" id="CAMKVN010000792">
    <property type="protein sequence ID" value="CAI2171194.1"/>
    <property type="molecule type" value="Genomic_DNA"/>
</dbReference>
<evidence type="ECO:0000313" key="2">
    <source>
        <dbReference type="Proteomes" id="UP001153678"/>
    </source>
</evidence>
<sequence>ILVREVDTQIRGATLELEMNKINDKKLILNVEGVKNSVEEFTVCEGGNADLREEEVLEEQELFKFSSKVNIKFSLK</sequence>
<feature type="non-terminal residue" evidence="1">
    <location>
        <position position="76"/>
    </location>
</feature>
<comment type="caution">
    <text evidence="1">The sequence shown here is derived from an EMBL/GenBank/DDBJ whole genome shotgun (WGS) entry which is preliminary data.</text>
</comment>
<protein>
    <submittedName>
        <fullName evidence="1">13155_t:CDS:1</fullName>
    </submittedName>
</protein>
<name>A0A9W4SJC4_9GLOM</name>
<proteinExistence type="predicted"/>